<dbReference type="OrthoDB" id="595236at2"/>
<gene>
    <name evidence="1" type="ORF">PES01_12100</name>
</gene>
<protein>
    <recommendedName>
        <fullName evidence="3">Protein kinase domain-containing protein</fullName>
    </recommendedName>
</protein>
<dbReference type="Pfam" id="PF10707">
    <property type="entry name" value="YrbL-PhoP_reg"/>
    <property type="match status" value="1"/>
</dbReference>
<proteinExistence type="predicted"/>
<dbReference type="RefSeq" id="WP_089349463.1">
    <property type="nucleotide sequence ID" value="NZ_BJUM01000009.1"/>
</dbReference>
<accession>A0A510XTM1</accession>
<name>A0A510XTM1_9GAMM</name>
<reference evidence="1 2" key="1">
    <citation type="submission" date="2019-07" db="EMBL/GenBank/DDBJ databases">
        <title>Whole genome shotgun sequence of Pseudoalteromonas espejiana NBRC 102222.</title>
        <authorList>
            <person name="Hosoyama A."/>
            <person name="Uohara A."/>
            <person name="Ohji S."/>
            <person name="Ichikawa N."/>
        </authorList>
    </citation>
    <scope>NUCLEOTIDE SEQUENCE [LARGE SCALE GENOMIC DNA]</scope>
    <source>
        <strain evidence="1 2">NBRC 102222</strain>
    </source>
</reference>
<organism evidence="1 2">
    <name type="scientific">Pseudoalteromonas espejiana</name>
    <dbReference type="NCBI Taxonomy" id="28107"/>
    <lineage>
        <taxon>Bacteria</taxon>
        <taxon>Pseudomonadati</taxon>
        <taxon>Pseudomonadota</taxon>
        <taxon>Gammaproteobacteria</taxon>
        <taxon>Alteromonadales</taxon>
        <taxon>Pseudoalteromonadaceae</taxon>
        <taxon>Pseudoalteromonas</taxon>
    </lineage>
</organism>
<dbReference type="AlphaFoldDB" id="A0A510XTM1"/>
<comment type="caution">
    <text evidence="1">The sequence shown here is derived from an EMBL/GenBank/DDBJ whole genome shotgun (WGS) entry which is preliminary data.</text>
</comment>
<keyword evidence="2" id="KW-1185">Reference proteome</keyword>
<evidence type="ECO:0008006" key="3">
    <source>
        <dbReference type="Google" id="ProtNLM"/>
    </source>
</evidence>
<evidence type="ECO:0000313" key="1">
    <source>
        <dbReference type="EMBL" id="GEK54365.1"/>
    </source>
</evidence>
<evidence type="ECO:0000313" key="2">
    <source>
        <dbReference type="Proteomes" id="UP000321419"/>
    </source>
</evidence>
<dbReference type="Proteomes" id="UP000321419">
    <property type="component" value="Unassembled WGS sequence"/>
</dbReference>
<dbReference type="EMBL" id="BJUM01000009">
    <property type="protein sequence ID" value="GEK54365.1"/>
    <property type="molecule type" value="Genomic_DNA"/>
</dbReference>
<sequence>MIILNNDLLIGKGAHRACYRHPDTDNLCIKVSHEGFSHEQEEELAYYQRLNNKKIQWDLLTRYYGVVETNIGKGYVFDLVVDSNNQTSKTLEHYLNEPNSEALAAPLLKLKDYLIQNLVITKEIKPRNIACINNNGTIESCVIVDDIGNTEFFPISNYVSTMAKRKIARKWQRFEASLNKQGLYLK</sequence>
<dbReference type="InterPro" id="IPR019647">
    <property type="entry name" value="PhoP_reg_network_YrbL"/>
</dbReference>